<protein>
    <submittedName>
        <fullName evidence="7">Zn-finger domain protein</fullName>
    </submittedName>
</protein>
<evidence type="ECO:0000259" key="6">
    <source>
        <dbReference type="PROSITE" id="PS51292"/>
    </source>
</evidence>
<keyword evidence="5" id="KW-0812">Transmembrane</keyword>
<gene>
    <name evidence="7" type="ORF">DPX39_030041600</name>
</gene>
<dbReference type="PROSITE" id="PS51292">
    <property type="entry name" value="ZF_RING_CH"/>
    <property type="match status" value="1"/>
</dbReference>
<dbReference type="SMART" id="SM00744">
    <property type="entry name" value="RINGv"/>
    <property type="match status" value="1"/>
</dbReference>
<feature type="domain" description="RING-CH-type" evidence="6">
    <location>
        <begin position="82"/>
        <end position="145"/>
    </location>
</feature>
<keyword evidence="1" id="KW-0479">Metal-binding</keyword>
<evidence type="ECO:0000256" key="4">
    <source>
        <dbReference type="SAM" id="MobiDB-lite"/>
    </source>
</evidence>
<feature type="compositionally biased region" description="Low complexity" evidence="4">
    <location>
        <begin position="846"/>
        <end position="857"/>
    </location>
</feature>
<evidence type="ECO:0000256" key="3">
    <source>
        <dbReference type="ARBA" id="ARBA00022833"/>
    </source>
</evidence>
<dbReference type="InterPro" id="IPR011016">
    <property type="entry name" value="Znf_RING-CH"/>
</dbReference>
<comment type="caution">
    <text evidence="7">The sequence shown here is derived from an EMBL/GenBank/DDBJ whole genome shotgun (WGS) entry which is preliminary data.</text>
</comment>
<dbReference type="CDD" id="cd16495">
    <property type="entry name" value="RING_CH-C4HC3_MARCH"/>
    <property type="match status" value="1"/>
</dbReference>
<dbReference type="PANTHER" id="PTHR20893:SF2">
    <property type="entry name" value="LD08641P"/>
    <property type="match status" value="1"/>
</dbReference>
<evidence type="ECO:0000256" key="5">
    <source>
        <dbReference type="SAM" id="Phobius"/>
    </source>
</evidence>
<keyword evidence="2" id="KW-0863">Zinc-finger</keyword>
<evidence type="ECO:0000256" key="2">
    <source>
        <dbReference type="ARBA" id="ARBA00022771"/>
    </source>
</evidence>
<feature type="transmembrane region" description="Helical" evidence="5">
    <location>
        <begin position="314"/>
        <end position="332"/>
    </location>
</feature>
<evidence type="ECO:0000313" key="7">
    <source>
        <dbReference type="EMBL" id="RHW73688.1"/>
    </source>
</evidence>
<organism evidence="7">
    <name type="scientific">Trypanosoma brucei equiperdum</name>
    <dbReference type="NCBI Taxonomy" id="630700"/>
    <lineage>
        <taxon>Eukaryota</taxon>
        <taxon>Discoba</taxon>
        <taxon>Euglenozoa</taxon>
        <taxon>Kinetoplastea</taxon>
        <taxon>Metakinetoplastina</taxon>
        <taxon>Trypanosomatida</taxon>
        <taxon>Trypanosomatidae</taxon>
        <taxon>Trypanosoma</taxon>
    </lineage>
</organism>
<dbReference type="SUPFAM" id="SSF57850">
    <property type="entry name" value="RING/U-box"/>
    <property type="match status" value="1"/>
</dbReference>
<sequence>MDAPLQLRTLGPNGASSPQGAVEARGISDGADVEVAHEDACGASPHRDSVEMIDSKERNSTQITRGIERVGPSGSQNDSTTSVVADARECWICREASDTPENRLTSGLCRCRGSIGLVHTGCLNYWVFSQRRVRCPSCNATYNVISVSSEDFPKGFLHEAVLLVRHLYLPLFCKCASILLGLVINGFAIAFAVGCAFYHEEVFADAGDQAPKSFGNVGAAADLGGSTATTRANAPNGGVGSSSGVWLWVGVMLFGWCSTALWRSLWVSWGQWRAEFINDAVDDAPKPPPYTLVECLHYYFDIVVSMTGCTRQMLWLRSMELCALTAIAYIISFTYGRVLVFTLIFLGAVLMRLLFQRKKINDNMRRFDEAQERRHNATYSDLVKWFITYITEMALFSFALTIIGGLVIHYALSPHILTFPTSIPALNESITFLRLLLYWASGTLSSILLMCIETTVIVNIFAPGVDLFFVRSVDLNVDSDSAYWSFILAQIFDSDPLQVLFDFPRLALIEVVTLFAFLALPLQAMFFLNDLLATKVFGSAGIKLAWVLHNSGEYLMGNSPANGVIPPFDGSFESGWGSLQELLTEPLEVPSLVVSGLLANTLPLVKSLIHFLSSTSSINILLGAGTGVIVSCLKVFPIKRTQLRVMRAIAVWLAAHVVYMEDFLFDKERLQTLDNWLQAGGEGDVPTQRVPLAFVFLRRERVLPPEQKRPAWLKVRLIIFSAMFFIASTGVFWALPVLLAALLLLVMPCNAALLCCTFNASFLLLDYKLYLKAVGEFVFISAVLLVGLPLQLLHALRLAVNFGYPRKRLVKETFEYCLNINRTIGKYCGEPRDEQQEDVKAELGEVDSNSSDDIIAVNDDDDEDFE</sequence>
<feature type="transmembrane region" description="Helical" evidence="5">
    <location>
        <begin position="338"/>
        <end position="355"/>
    </location>
</feature>
<feature type="transmembrane region" description="Helical" evidence="5">
    <location>
        <begin position="436"/>
        <end position="462"/>
    </location>
</feature>
<feature type="transmembrane region" description="Helical" evidence="5">
    <location>
        <begin position="175"/>
        <end position="199"/>
    </location>
</feature>
<name>A0A3L6LBP6_9TRYP</name>
<feature type="transmembrane region" description="Helical" evidence="5">
    <location>
        <begin position="608"/>
        <end position="633"/>
    </location>
</feature>
<feature type="transmembrane region" description="Helical" evidence="5">
    <location>
        <begin position="777"/>
        <end position="800"/>
    </location>
</feature>
<dbReference type="EMBL" id="QSBY01000003">
    <property type="protein sequence ID" value="RHW73688.1"/>
    <property type="molecule type" value="Genomic_DNA"/>
</dbReference>
<accession>A0A3L6LBP6</accession>
<dbReference type="Proteomes" id="UP000266743">
    <property type="component" value="Chromosome 3"/>
</dbReference>
<dbReference type="InterPro" id="IPR013083">
    <property type="entry name" value="Znf_RING/FYVE/PHD"/>
</dbReference>
<feature type="transmembrane region" description="Helical" evidence="5">
    <location>
        <begin position="506"/>
        <end position="528"/>
    </location>
</feature>
<reference evidence="7" key="1">
    <citation type="submission" date="2018-09" db="EMBL/GenBank/DDBJ databases">
        <title>whole genome sequence of T. equiperdum IVM-t1 strain.</title>
        <authorList>
            <person name="Suganuma K."/>
        </authorList>
    </citation>
    <scope>NUCLEOTIDE SEQUENCE [LARGE SCALE GENOMIC DNA]</scope>
    <source>
        <strain evidence="7">IVM-t1</strain>
    </source>
</reference>
<keyword evidence="5" id="KW-1133">Transmembrane helix</keyword>
<feature type="transmembrane region" description="Helical" evidence="5">
    <location>
        <begin position="245"/>
        <end position="266"/>
    </location>
</feature>
<evidence type="ECO:0000256" key="1">
    <source>
        <dbReference type="ARBA" id="ARBA00022723"/>
    </source>
</evidence>
<feature type="transmembrane region" description="Helical" evidence="5">
    <location>
        <begin position="742"/>
        <end position="765"/>
    </location>
</feature>
<feature type="transmembrane region" description="Helical" evidence="5">
    <location>
        <begin position="715"/>
        <end position="735"/>
    </location>
</feature>
<dbReference type="PANTHER" id="PTHR20893">
    <property type="entry name" value="LD08641P"/>
    <property type="match status" value="1"/>
</dbReference>
<dbReference type="GO" id="GO:0008270">
    <property type="term" value="F:zinc ion binding"/>
    <property type="evidence" value="ECO:0007669"/>
    <property type="project" value="UniProtKB-KW"/>
</dbReference>
<feature type="region of interest" description="Disordered" evidence="4">
    <location>
        <begin position="843"/>
        <end position="866"/>
    </location>
</feature>
<feature type="region of interest" description="Disordered" evidence="4">
    <location>
        <begin position="1"/>
        <end position="22"/>
    </location>
</feature>
<feature type="transmembrane region" description="Helical" evidence="5">
    <location>
        <begin position="393"/>
        <end position="412"/>
    </location>
</feature>
<keyword evidence="5" id="KW-0472">Membrane</keyword>
<keyword evidence="3" id="KW-0862">Zinc</keyword>
<proteinExistence type="predicted"/>
<dbReference type="Gene3D" id="3.30.40.10">
    <property type="entry name" value="Zinc/RING finger domain, C3HC4 (zinc finger)"/>
    <property type="match status" value="1"/>
</dbReference>
<dbReference type="AlphaFoldDB" id="A0A3L6LBP6"/>
<dbReference type="Pfam" id="PF12906">
    <property type="entry name" value="RINGv"/>
    <property type="match status" value="1"/>
</dbReference>